<feature type="region of interest" description="Disordered" evidence="2">
    <location>
        <begin position="384"/>
        <end position="405"/>
    </location>
</feature>
<dbReference type="Proteomes" id="UP001189429">
    <property type="component" value="Unassembled WGS sequence"/>
</dbReference>
<feature type="compositionally biased region" description="Low complexity" evidence="2">
    <location>
        <begin position="237"/>
        <end position="263"/>
    </location>
</feature>
<organism evidence="3 4">
    <name type="scientific">Prorocentrum cordatum</name>
    <dbReference type="NCBI Taxonomy" id="2364126"/>
    <lineage>
        <taxon>Eukaryota</taxon>
        <taxon>Sar</taxon>
        <taxon>Alveolata</taxon>
        <taxon>Dinophyceae</taxon>
        <taxon>Prorocentrales</taxon>
        <taxon>Prorocentraceae</taxon>
        <taxon>Prorocentrum</taxon>
    </lineage>
</organism>
<evidence type="ECO:0000313" key="3">
    <source>
        <dbReference type="EMBL" id="CAK0903627.1"/>
    </source>
</evidence>
<feature type="coiled-coil region" evidence="1">
    <location>
        <begin position="72"/>
        <end position="99"/>
    </location>
</feature>
<name>A0ABN9XZ97_9DINO</name>
<feature type="region of interest" description="Disordered" evidence="2">
    <location>
        <begin position="224"/>
        <end position="271"/>
    </location>
</feature>
<gene>
    <name evidence="3" type="ORF">PCOR1329_LOCUS79907</name>
</gene>
<proteinExistence type="predicted"/>
<feature type="compositionally biased region" description="Low complexity" evidence="2">
    <location>
        <begin position="385"/>
        <end position="397"/>
    </location>
</feature>
<feature type="non-terminal residue" evidence="3">
    <location>
        <position position="1"/>
    </location>
</feature>
<reference evidence="3" key="1">
    <citation type="submission" date="2023-10" db="EMBL/GenBank/DDBJ databases">
        <authorList>
            <person name="Chen Y."/>
            <person name="Shah S."/>
            <person name="Dougan E. K."/>
            <person name="Thang M."/>
            <person name="Chan C."/>
        </authorList>
    </citation>
    <scope>NUCLEOTIDE SEQUENCE [LARGE SCALE GENOMIC DNA]</scope>
</reference>
<keyword evidence="1" id="KW-0175">Coiled coil</keyword>
<evidence type="ECO:0000256" key="2">
    <source>
        <dbReference type="SAM" id="MobiDB-lite"/>
    </source>
</evidence>
<accession>A0ABN9XZ97</accession>
<keyword evidence="4" id="KW-1185">Reference proteome</keyword>
<evidence type="ECO:0000256" key="1">
    <source>
        <dbReference type="SAM" id="Coils"/>
    </source>
</evidence>
<dbReference type="EMBL" id="CAUYUJ010021273">
    <property type="protein sequence ID" value="CAK0903627.1"/>
    <property type="molecule type" value="Genomic_DNA"/>
</dbReference>
<protein>
    <submittedName>
        <fullName evidence="3">Uncharacterized protein</fullName>
    </submittedName>
</protein>
<comment type="caution">
    <text evidence="3">The sequence shown here is derived from an EMBL/GenBank/DDBJ whole genome shotgun (WGS) entry which is preliminary data.</text>
</comment>
<feature type="non-terminal residue" evidence="3">
    <location>
        <position position="405"/>
    </location>
</feature>
<sequence length="405" mass="43521">EQVVSSIHGLVGNDKALGQAVEVAFQQLFASRPPPPTSVAKAPSLAAATRLKAAFFKQEQVGKKVERCCWELATAKHRVQEVQARLDALAEERLQATMEHEAAVAAVAGKGDSSTHVLPERFVFNLDPSIFADMGDAGEDYMAAVEAFQSARRAWLKEQDKAYNTLAERAELRERARLEKEVKFIQSQKAVTRIQSVDAARLPRMQQDLLGRAKLRQAARKWSLGAAQSPVPPTPVASEADSAGADADMGSKGANGPAAEAPVPETPPERKAQHLARIEFAREKAAKDHAEQLAAKASAEVPREAAWASVPLFQEVKARGPARLGPKGPSAFFARAERRETQSERYFGGYFDDCGVMAAVGTHLNDVKHMDAARNLSRSGWRAPGAAAESSAESSAGARGGELIA</sequence>
<evidence type="ECO:0000313" key="4">
    <source>
        <dbReference type="Proteomes" id="UP001189429"/>
    </source>
</evidence>